<dbReference type="CDD" id="cd10448">
    <property type="entry name" value="GIY-YIG_unchar_3"/>
    <property type="match status" value="1"/>
</dbReference>
<evidence type="ECO:0000259" key="2">
    <source>
        <dbReference type="PROSITE" id="PS50164"/>
    </source>
</evidence>
<comment type="similarity">
    <text evidence="1">Belongs to the UPF0213 family.</text>
</comment>
<evidence type="ECO:0000256" key="1">
    <source>
        <dbReference type="ARBA" id="ARBA00007435"/>
    </source>
</evidence>
<dbReference type="InterPro" id="IPR035901">
    <property type="entry name" value="GIY-YIG_endonuc_sf"/>
</dbReference>
<reference evidence="3" key="1">
    <citation type="submission" date="2022-01" db="EMBL/GenBank/DDBJ databases">
        <authorList>
            <person name="Jo J.-H."/>
            <person name="Im W.-T."/>
        </authorList>
    </citation>
    <scope>NUCLEOTIDE SEQUENCE</scope>
    <source>
        <strain evidence="3">NA20</strain>
    </source>
</reference>
<gene>
    <name evidence="3" type="ORF">LZZ85_00655</name>
</gene>
<dbReference type="PANTHER" id="PTHR34477">
    <property type="entry name" value="UPF0213 PROTEIN YHBQ"/>
    <property type="match status" value="1"/>
</dbReference>
<dbReference type="Proteomes" id="UP001165367">
    <property type="component" value="Unassembled WGS sequence"/>
</dbReference>
<name>A0ABS9KKB4_9BACT</name>
<sequence length="101" mass="12457">MRTEYRFFVYIMSNVTRSVLYTGVTNNLVSRVGQHRRGESEFTRRHKCKDLMYYEEYNDIDVAIHREKQLKRWRRQWKFELIRKVNPLMKDLYGDLFESGL</sequence>
<comment type="caution">
    <text evidence="3">The sequence shown here is derived from an EMBL/GenBank/DDBJ whole genome shotgun (WGS) entry which is preliminary data.</text>
</comment>
<dbReference type="PROSITE" id="PS50164">
    <property type="entry name" value="GIY_YIG"/>
    <property type="match status" value="1"/>
</dbReference>
<evidence type="ECO:0000313" key="3">
    <source>
        <dbReference type="EMBL" id="MCG2612760.1"/>
    </source>
</evidence>
<dbReference type="InterPro" id="IPR050190">
    <property type="entry name" value="UPF0213_domain"/>
</dbReference>
<dbReference type="RefSeq" id="WP_237867989.1">
    <property type="nucleotide sequence ID" value="NZ_JAKLTR010000001.1"/>
</dbReference>
<dbReference type="Pfam" id="PF01541">
    <property type="entry name" value="GIY-YIG"/>
    <property type="match status" value="1"/>
</dbReference>
<keyword evidence="4" id="KW-1185">Reference proteome</keyword>
<feature type="domain" description="GIY-YIG" evidence="2">
    <location>
        <begin position="5"/>
        <end position="81"/>
    </location>
</feature>
<dbReference type="Gene3D" id="3.40.1440.10">
    <property type="entry name" value="GIY-YIG endonuclease"/>
    <property type="match status" value="1"/>
</dbReference>
<dbReference type="EMBL" id="JAKLTR010000001">
    <property type="protein sequence ID" value="MCG2612760.1"/>
    <property type="molecule type" value="Genomic_DNA"/>
</dbReference>
<proteinExistence type="inferred from homology"/>
<dbReference type="SUPFAM" id="SSF82771">
    <property type="entry name" value="GIY-YIG endonuclease"/>
    <property type="match status" value="1"/>
</dbReference>
<evidence type="ECO:0000313" key="4">
    <source>
        <dbReference type="Proteomes" id="UP001165367"/>
    </source>
</evidence>
<accession>A0ABS9KKB4</accession>
<dbReference type="SMART" id="SM00465">
    <property type="entry name" value="GIYc"/>
    <property type="match status" value="1"/>
</dbReference>
<protein>
    <submittedName>
        <fullName evidence="3">GIY-YIG nuclease family protein</fullName>
    </submittedName>
</protein>
<dbReference type="InterPro" id="IPR000305">
    <property type="entry name" value="GIY-YIG_endonuc"/>
</dbReference>
<organism evidence="3 4">
    <name type="scientific">Terrimonas ginsenosidimutans</name>
    <dbReference type="NCBI Taxonomy" id="2908004"/>
    <lineage>
        <taxon>Bacteria</taxon>
        <taxon>Pseudomonadati</taxon>
        <taxon>Bacteroidota</taxon>
        <taxon>Chitinophagia</taxon>
        <taxon>Chitinophagales</taxon>
        <taxon>Chitinophagaceae</taxon>
        <taxon>Terrimonas</taxon>
    </lineage>
</organism>
<dbReference type="PANTHER" id="PTHR34477:SF5">
    <property type="entry name" value="BSL5627 PROTEIN"/>
    <property type="match status" value="1"/>
</dbReference>